<dbReference type="PANTHER" id="PTHR10845:SF192">
    <property type="entry name" value="DOUBLE HIT, ISOFORM B"/>
    <property type="match status" value="1"/>
</dbReference>
<keyword evidence="1" id="KW-0472">Membrane</keyword>
<keyword evidence="4" id="KW-1185">Reference proteome</keyword>
<dbReference type="Pfam" id="PF00615">
    <property type="entry name" value="RGS"/>
    <property type="match status" value="1"/>
</dbReference>
<dbReference type="Gene3D" id="1.10.167.10">
    <property type="entry name" value="Regulator of G-protein Signalling 4, domain 2"/>
    <property type="match status" value="1"/>
</dbReference>
<proteinExistence type="predicted"/>
<feature type="transmembrane region" description="Helical" evidence="1">
    <location>
        <begin position="136"/>
        <end position="155"/>
    </location>
</feature>
<gene>
    <name evidence="3" type="ORF">K7432_014268</name>
</gene>
<dbReference type="EMBL" id="JASJQH010008453">
    <property type="protein sequence ID" value="KAK9692575.1"/>
    <property type="molecule type" value="Genomic_DNA"/>
</dbReference>
<dbReference type="Proteomes" id="UP001479436">
    <property type="component" value="Unassembled WGS sequence"/>
</dbReference>
<name>A0ABR2VQI1_9FUNG</name>
<dbReference type="InterPro" id="IPR036305">
    <property type="entry name" value="RGS_sf"/>
</dbReference>
<keyword evidence="1" id="KW-1133">Transmembrane helix</keyword>
<dbReference type="SMART" id="SM00315">
    <property type="entry name" value="RGS"/>
    <property type="match status" value="1"/>
</dbReference>
<evidence type="ECO:0000313" key="3">
    <source>
        <dbReference type="EMBL" id="KAK9692575.1"/>
    </source>
</evidence>
<feature type="transmembrane region" description="Helical" evidence="1">
    <location>
        <begin position="167"/>
        <end position="187"/>
    </location>
</feature>
<comment type="caution">
    <text evidence="3">The sequence shown here is derived from an EMBL/GenBank/DDBJ whole genome shotgun (WGS) entry which is preliminary data.</text>
</comment>
<sequence>LGYYLVSWVIIVKSIRLLFIYNLSAAKLATALNVSSTSTWPKSNDQQKSCTLNQSEIEMLSISGMASNPTFHKSYDLETNWYYRHQYLVTSNALYKIMFAVLFVHLVVLIVQQSLGYNVSLSFGTTTDKCFDSWEWISFQVSMALYSFVFIFLLVKSRTIDDAYGLRWELIVVTIETLIFNIIFIVYFSISHISLSREVAVSIGAFVFSSICYFFMAIKPALQAYGFLQTSSYSIKIRPRALKLDYESFELVLNNPDLFSQFKTFAVKDFTVENVLCYEQYHKLHNISEETGYLNENLIEFFETFVHVNSRFMVNITSSTRHEIENLIQKQACHIHMYDSLYLEVKDLMFRNTFPRFLMTDENSSNSLYP</sequence>
<dbReference type="CDD" id="cd07440">
    <property type="entry name" value="RGS"/>
    <property type="match status" value="1"/>
</dbReference>
<feature type="domain" description="RGS" evidence="2">
    <location>
        <begin position="248"/>
        <end position="361"/>
    </location>
</feature>
<organism evidence="3 4">
    <name type="scientific">Basidiobolus ranarum</name>
    <dbReference type="NCBI Taxonomy" id="34480"/>
    <lineage>
        <taxon>Eukaryota</taxon>
        <taxon>Fungi</taxon>
        <taxon>Fungi incertae sedis</taxon>
        <taxon>Zoopagomycota</taxon>
        <taxon>Entomophthoromycotina</taxon>
        <taxon>Basidiobolomycetes</taxon>
        <taxon>Basidiobolales</taxon>
        <taxon>Basidiobolaceae</taxon>
        <taxon>Basidiobolus</taxon>
    </lineage>
</organism>
<feature type="non-terminal residue" evidence="3">
    <location>
        <position position="1"/>
    </location>
</feature>
<reference evidence="3 4" key="1">
    <citation type="submission" date="2023-04" db="EMBL/GenBank/DDBJ databases">
        <title>Genome of Basidiobolus ranarum AG-B5.</title>
        <authorList>
            <person name="Stajich J.E."/>
            <person name="Carter-House D."/>
            <person name="Gryganskyi A."/>
        </authorList>
    </citation>
    <scope>NUCLEOTIDE SEQUENCE [LARGE SCALE GENOMIC DNA]</scope>
    <source>
        <strain evidence="3 4">AG-B5</strain>
    </source>
</reference>
<dbReference type="InterPro" id="IPR044926">
    <property type="entry name" value="RGS_subdomain_2"/>
</dbReference>
<dbReference type="PROSITE" id="PS50132">
    <property type="entry name" value="RGS"/>
    <property type="match status" value="1"/>
</dbReference>
<feature type="transmembrane region" description="Helical" evidence="1">
    <location>
        <begin position="6"/>
        <end position="23"/>
    </location>
</feature>
<protein>
    <recommendedName>
        <fullName evidence="2">RGS domain-containing protein</fullName>
    </recommendedName>
</protein>
<accession>A0ABR2VQI1</accession>
<evidence type="ECO:0000313" key="4">
    <source>
        <dbReference type="Proteomes" id="UP001479436"/>
    </source>
</evidence>
<feature type="transmembrane region" description="Helical" evidence="1">
    <location>
        <begin position="93"/>
        <end position="116"/>
    </location>
</feature>
<feature type="transmembrane region" description="Helical" evidence="1">
    <location>
        <begin position="199"/>
        <end position="218"/>
    </location>
</feature>
<dbReference type="InterPro" id="IPR016137">
    <property type="entry name" value="RGS"/>
</dbReference>
<dbReference type="PANTHER" id="PTHR10845">
    <property type="entry name" value="REGULATOR OF G PROTEIN SIGNALING"/>
    <property type="match status" value="1"/>
</dbReference>
<evidence type="ECO:0000256" key="1">
    <source>
        <dbReference type="SAM" id="Phobius"/>
    </source>
</evidence>
<keyword evidence="1" id="KW-0812">Transmembrane</keyword>
<dbReference type="SUPFAM" id="SSF48097">
    <property type="entry name" value="Regulator of G-protein signaling, RGS"/>
    <property type="match status" value="1"/>
</dbReference>
<evidence type="ECO:0000259" key="2">
    <source>
        <dbReference type="PROSITE" id="PS50132"/>
    </source>
</evidence>